<reference evidence="4 5" key="1">
    <citation type="submission" date="2019-11" db="EMBL/GenBank/DDBJ databases">
        <title>Metabolism of dissolved organic matter in forest soils.</title>
        <authorList>
            <person name="Cyle K.T."/>
            <person name="Wilhelm R.C."/>
            <person name="Martinez C.E."/>
        </authorList>
    </citation>
    <scope>NUCLEOTIDE SEQUENCE [LARGE SCALE GENOMIC DNA]</scope>
    <source>
        <strain evidence="4 5">5N</strain>
    </source>
</reference>
<keyword evidence="2" id="KW-0732">Signal</keyword>
<proteinExistence type="predicted"/>
<dbReference type="Proteomes" id="UP000655523">
    <property type="component" value="Unassembled WGS sequence"/>
</dbReference>
<evidence type="ECO:0000256" key="1">
    <source>
        <dbReference type="ARBA" id="ARBA00022801"/>
    </source>
</evidence>
<dbReference type="Pfam" id="PF20434">
    <property type="entry name" value="BD-FAE"/>
    <property type="match status" value="1"/>
</dbReference>
<dbReference type="GO" id="GO:0016787">
    <property type="term" value="F:hydrolase activity"/>
    <property type="evidence" value="ECO:0007669"/>
    <property type="project" value="UniProtKB-KW"/>
</dbReference>
<evidence type="ECO:0000256" key="2">
    <source>
        <dbReference type="SAM" id="SignalP"/>
    </source>
</evidence>
<dbReference type="EMBL" id="WOEZ01000052">
    <property type="protein sequence ID" value="NPT55157.1"/>
    <property type="molecule type" value="Genomic_DNA"/>
</dbReference>
<feature type="chain" id="PRO_5037286717" evidence="2">
    <location>
        <begin position="25"/>
        <end position="299"/>
    </location>
</feature>
<dbReference type="AlphaFoldDB" id="A0A972NNS6"/>
<name>A0A972NNS6_9BURK</name>
<comment type="caution">
    <text evidence="4">The sequence shown here is derived from an EMBL/GenBank/DDBJ whole genome shotgun (WGS) entry which is preliminary data.</text>
</comment>
<gene>
    <name evidence="4" type="ORF">GNZ13_11245</name>
</gene>
<keyword evidence="5" id="KW-1185">Reference proteome</keyword>
<sequence length="299" mass="31505">MRNLLCKVTAYVLLVVGLTPTAQPIDIQEYLAIKGPTPQATFNYGAARSQVVEFFRPAGRGPFPVAILIHGGCWLSEYGGLEQFRALAAALARQGVATWSIEYRRVDEAGGGYPGTFEDIAAAVDMLGAKSAQLGLDPLRVIAVGHSAGADLALWAAARGKIPEFSPLFEKNPLRIPTVISVGGLPDLRTDAATIARSCRIATTSLTGTPSDARPDVFADTSPAAMLPDGVDTIGINGAEDTIAPPYIAQAYAALARQKGDQARVIVVDGADHLDEATTSSTVWPVLDAAILEALRIRK</sequence>
<feature type="domain" description="BD-FAE-like" evidence="3">
    <location>
        <begin position="58"/>
        <end position="245"/>
    </location>
</feature>
<dbReference type="InterPro" id="IPR050300">
    <property type="entry name" value="GDXG_lipolytic_enzyme"/>
</dbReference>
<protein>
    <submittedName>
        <fullName evidence="4">Alpha/beta fold hydrolase</fullName>
    </submittedName>
</protein>
<evidence type="ECO:0000313" key="4">
    <source>
        <dbReference type="EMBL" id="NPT55157.1"/>
    </source>
</evidence>
<evidence type="ECO:0000313" key="5">
    <source>
        <dbReference type="Proteomes" id="UP000655523"/>
    </source>
</evidence>
<dbReference type="RefSeq" id="WP_172163610.1">
    <property type="nucleotide sequence ID" value="NZ_WOEZ01000052.1"/>
</dbReference>
<dbReference type="PANTHER" id="PTHR48081">
    <property type="entry name" value="AB HYDROLASE SUPERFAMILY PROTEIN C4A8.06C"/>
    <property type="match status" value="1"/>
</dbReference>
<keyword evidence="1 4" id="KW-0378">Hydrolase</keyword>
<feature type="signal peptide" evidence="2">
    <location>
        <begin position="1"/>
        <end position="24"/>
    </location>
</feature>
<accession>A0A972NNS6</accession>
<dbReference type="InterPro" id="IPR029058">
    <property type="entry name" value="AB_hydrolase_fold"/>
</dbReference>
<dbReference type="Gene3D" id="3.40.50.1820">
    <property type="entry name" value="alpha/beta hydrolase"/>
    <property type="match status" value="1"/>
</dbReference>
<dbReference type="InterPro" id="IPR049492">
    <property type="entry name" value="BD-FAE-like_dom"/>
</dbReference>
<dbReference type="SUPFAM" id="SSF53474">
    <property type="entry name" value="alpha/beta-Hydrolases"/>
    <property type="match status" value="1"/>
</dbReference>
<organism evidence="4 5">
    <name type="scientific">Paraburkholderia elongata</name>
    <dbReference type="NCBI Taxonomy" id="2675747"/>
    <lineage>
        <taxon>Bacteria</taxon>
        <taxon>Pseudomonadati</taxon>
        <taxon>Pseudomonadota</taxon>
        <taxon>Betaproteobacteria</taxon>
        <taxon>Burkholderiales</taxon>
        <taxon>Burkholderiaceae</taxon>
        <taxon>Paraburkholderia</taxon>
    </lineage>
</organism>
<evidence type="ECO:0000259" key="3">
    <source>
        <dbReference type="Pfam" id="PF20434"/>
    </source>
</evidence>